<sequence length="713" mass="72950">MSVFDPLLYVLEDSGRSARWNFPLAVNTPLLDFAGIGTAVSVTYSFMAGVPAGYESPGDHPGFAVFDTGMQAGARQALAEWAAVANLTFTEVSDAGDGGQIRFGQESMTGIGGYAYPPNFAYGFNPLTSIVTNYNPVPWMGDIYISTDSNNDAVAEGAYGYYVLVHELGHAIGLQHPFEGTDPLAAAQDNLRYTIMAYQIPADLGIVTVTGDASSYAWSISNLYPSTPMLYDIAAAQYLYGANTATNAGDTRYAWAPDARLLETIWDGGGSDTIDTSNQTLPSIINLKDGHFSSIAMRLTDADRRLEIPAFATAVPTPSYAGVDNLAIAFGAVIENARGGAGHDRLIGNAAANRLEGGAGNDTLEGDAGADTLSGGTGDDSYAVDSQADVILENAGEGSDTVSSTASYSLYANIEALVLAGGAGDIFGVGNEQANTITGNEGANLIIGLGGDDSVLGNAGNDILNGGDGDDSMEGGAGLDHLLGGAGCDTLTGGEDADVLHGEAGDDHLTGGADPAFDLLFGGAGNDTLDGASGLGEYDHLHGGTGDDVFYVDTPADLIFEFAGEGNDTVFADIPGAGFHLGQEIENLTLLGAILFGVGNALDNRVTGSATANWLFGGAGADTLNGMAGNDVLYGEAGADSFVFERGTGSDAIGDFTSNLDHILLVNLGFACFGQVQAAFSVVGGSSAIDLGQGDVIVLLGVTSLVEADVHFA</sequence>
<dbReference type="GO" id="GO:0004222">
    <property type="term" value="F:metalloendopeptidase activity"/>
    <property type="evidence" value="ECO:0007669"/>
    <property type="project" value="InterPro"/>
</dbReference>
<keyword evidence="12" id="KW-1185">Reference proteome</keyword>
<comment type="cofactor">
    <cofactor evidence="1">
        <name>Ca(2+)</name>
        <dbReference type="ChEBI" id="CHEBI:29108"/>
    </cofactor>
</comment>
<dbReference type="InterPro" id="IPR006026">
    <property type="entry name" value="Peptidase_Metallo"/>
</dbReference>
<dbReference type="CDD" id="cd04277">
    <property type="entry name" value="ZnMc_serralysin_like"/>
    <property type="match status" value="1"/>
</dbReference>
<dbReference type="InterPro" id="IPR011049">
    <property type="entry name" value="Serralysin-like_metalloprot_C"/>
</dbReference>
<dbReference type="GO" id="GO:0005509">
    <property type="term" value="F:calcium ion binding"/>
    <property type="evidence" value="ECO:0007669"/>
    <property type="project" value="InterPro"/>
</dbReference>
<dbReference type="RefSeq" id="WP_186768726.1">
    <property type="nucleotide sequence ID" value="NZ_JACOMF010000001.1"/>
</dbReference>
<evidence type="ECO:0000256" key="5">
    <source>
        <dbReference type="ARBA" id="ARBA00022670"/>
    </source>
</evidence>
<dbReference type="InterPro" id="IPR018511">
    <property type="entry name" value="Hemolysin-typ_Ca-bd_CS"/>
</dbReference>
<dbReference type="InterPro" id="IPR001343">
    <property type="entry name" value="Hemolysn_Ca-bd"/>
</dbReference>
<dbReference type="Pfam" id="PF00353">
    <property type="entry name" value="HemolysinCabind"/>
    <property type="match status" value="6"/>
</dbReference>
<dbReference type="Pfam" id="PF08548">
    <property type="entry name" value="Peptidase_M10_C"/>
    <property type="match status" value="1"/>
</dbReference>
<dbReference type="InterPro" id="IPR013858">
    <property type="entry name" value="Peptidase_M10B_C"/>
</dbReference>
<dbReference type="SUPFAM" id="SSF55486">
    <property type="entry name" value="Metalloproteases ('zincins'), catalytic domain"/>
    <property type="match status" value="1"/>
</dbReference>
<dbReference type="GO" id="GO:0031012">
    <property type="term" value="C:extracellular matrix"/>
    <property type="evidence" value="ECO:0007669"/>
    <property type="project" value="InterPro"/>
</dbReference>
<evidence type="ECO:0000259" key="10">
    <source>
        <dbReference type="SMART" id="SM00235"/>
    </source>
</evidence>
<keyword evidence="8" id="KW-0378">Hydrolase</keyword>
<evidence type="ECO:0000256" key="7">
    <source>
        <dbReference type="ARBA" id="ARBA00022737"/>
    </source>
</evidence>
<dbReference type="SMART" id="SM00235">
    <property type="entry name" value="ZnMc"/>
    <property type="match status" value="1"/>
</dbReference>
<keyword evidence="7" id="KW-0677">Repeat</keyword>
<evidence type="ECO:0000256" key="3">
    <source>
        <dbReference type="ARBA" id="ARBA00009490"/>
    </source>
</evidence>
<dbReference type="Pfam" id="PF00413">
    <property type="entry name" value="Peptidase_M10"/>
    <property type="match status" value="1"/>
</dbReference>
<dbReference type="PRINTS" id="PR00313">
    <property type="entry name" value="CABNDNGRPT"/>
</dbReference>
<dbReference type="GO" id="GO:0008270">
    <property type="term" value="F:zinc ion binding"/>
    <property type="evidence" value="ECO:0007669"/>
    <property type="project" value="InterPro"/>
</dbReference>
<dbReference type="EMBL" id="JACOMF010000001">
    <property type="protein sequence ID" value="MBC4013966.1"/>
    <property type="molecule type" value="Genomic_DNA"/>
</dbReference>
<reference evidence="11" key="1">
    <citation type="submission" date="2020-08" db="EMBL/GenBank/DDBJ databases">
        <authorList>
            <person name="Hu Y."/>
            <person name="Nguyen S.V."/>
            <person name="Li F."/>
            <person name="Fanning S."/>
        </authorList>
    </citation>
    <scope>NUCLEOTIDE SEQUENCE</scope>
    <source>
        <strain evidence="11">SYSU D8009</strain>
    </source>
</reference>
<keyword evidence="4" id="KW-0964">Secreted</keyword>
<evidence type="ECO:0000313" key="11">
    <source>
        <dbReference type="EMBL" id="MBC4013966.1"/>
    </source>
</evidence>
<dbReference type="Gene3D" id="3.40.390.10">
    <property type="entry name" value="Collagenase (Catalytic Domain)"/>
    <property type="match status" value="1"/>
</dbReference>
<dbReference type="Proteomes" id="UP000600101">
    <property type="component" value="Unassembled WGS sequence"/>
</dbReference>
<organism evidence="11 12">
    <name type="scientific">Siccirubricoccus deserti</name>
    <dbReference type="NCBI Taxonomy" id="2013562"/>
    <lineage>
        <taxon>Bacteria</taxon>
        <taxon>Pseudomonadati</taxon>
        <taxon>Pseudomonadota</taxon>
        <taxon>Alphaproteobacteria</taxon>
        <taxon>Acetobacterales</taxon>
        <taxon>Roseomonadaceae</taxon>
        <taxon>Siccirubricoccus</taxon>
    </lineage>
</organism>
<proteinExistence type="inferred from homology"/>
<keyword evidence="9" id="KW-0862">Zinc</keyword>
<evidence type="ECO:0000313" key="12">
    <source>
        <dbReference type="Proteomes" id="UP000600101"/>
    </source>
</evidence>
<dbReference type="GO" id="GO:0005615">
    <property type="term" value="C:extracellular space"/>
    <property type="evidence" value="ECO:0007669"/>
    <property type="project" value="InterPro"/>
</dbReference>
<evidence type="ECO:0000256" key="6">
    <source>
        <dbReference type="ARBA" id="ARBA00022723"/>
    </source>
</evidence>
<keyword evidence="5" id="KW-0645">Protease</keyword>
<dbReference type="InterPro" id="IPR024079">
    <property type="entry name" value="MetalloPept_cat_dom_sf"/>
</dbReference>
<comment type="similarity">
    <text evidence="3">Belongs to the peptidase M10B family.</text>
</comment>
<dbReference type="InterPro" id="IPR034033">
    <property type="entry name" value="Serralysin-like"/>
</dbReference>
<evidence type="ECO:0000256" key="1">
    <source>
        <dbReference type="ARBA" id="ARBA00001913"/>
    </source>
</evidence>
<dbReference type="AlphaFoldDB" id="A0A9X0QUF2"/>
<dbReference type="InterPro" id="IPR001818">
    <property type="entry name" value="Pept_M10_metallopeptidase"/>
</dbReference>
<feature type="domain" description="Peptidase metallopeptidase" evidence="10">
    <location>
        <begin position="40"/>
        <end position="206"/>
    </location>
</feature>
<protein>
    <submittedName>
        <fullName evidence="11">M10 family metallopeptidase C-terminal domain-containing protein</fullName>
    </submittedName>
</protein>
<dbReference type="PROSITE" id="PS00330">
    <property type="entry name" value="HEMOLYSIN_CALCIUM"/>
    <property type="match status" value="2"/>
</dbReference>
<dbReference type="GO" id="GO:0006508">
    <property type="term" value="P:proteolysis"/>
    <property type="evidence" value="ECO:0007669"/>
    <property type="project" value="UniProtKB-KW"/>
</dbReference>
<keyword evidence="6" id="KW-0479">Metal-binding</keyword>
<evidence type="ECO:0000256" key="2">
    <source>
        <dbReference type="ARBA" id="ARBA00004613"/>
    </source>
</evidence>
<comment type="caution">
    <text evidence="11">The sequence shown here is derived from an EMBL/GenBank/DDBJ whole genome shotgun (WGS) entry which is preliminary data.</text>
</comment>
<dbReference type="Gene3D" id="2.150.10.10">
    <property type="entry name" value="Serralysin-like metalloprotease, C-terminal"/>
    <property type="match status" value="4"/>
</dbReference>
<accession>A0A9X0QUF2</accession>
<name>A0A9X0QUF2_9PROT</name>
<evidence type="ECO:0000256" key="9">
    <source>
        <dbReference type="ARBA" id="ARBA00022833"/>
    </source>
</evidence>
<dbReference type="InterPro" id="IPR050557">
    <property type="entry name" value="RTX_toxin/Mannuronan_C5-epim"/>
</dbReference>
<dbReference type="PANTHER" id="PTHR38340:SF1">
    <property type="entry name" value="S-LAYER PROTEIN"/>
    <property type="match status" value="1"/>
</dbReference>
<comment type="subcellular location">
    <subcellularLocation>
        <location evidence="2">Secreted</location>
    </subcellularLocation>
</comment>
<evidence type="ECO:0000256" key="8">
    <source>
        <dbReference type="ARBA" id="ARBA00022801"/>
    </source>
</evidence>
<gene>
    <name evidence="11" type="ORF">H7965_01410</name>
</gene>
<dbReference type="PANTHER" id="PTHR38340">
    <property type="entry name" value="S-LAYER PROTEIN"/>
    <property type="match status" value="1"/>
</dbReference>
<evidence type="ECO:0000256" key="4">
    <source>
        <dbReference type="ARBA" id="ARBA00022525"/>
    </source>
</evidence>
<dbReference type="SUPFAM" id="SSF51120">
    <property type="entry name" value="beta-Roll"/>
    <property type="match status" value="3"/>
</dbReference>